<evidence type="ECO:0000256" key="1">
    <source>
        <dbReference type="SAM" id="MobiDB-lite"/>
    </source>
</evidence>
<comment type="caution">
    <text evidence="2">The sequence shown here is derived from an EMBL/GenBank/DDBJ whole genome shotgun (WGS) entry which is preliminary data.</text>
</comment>
<gene>
    <name evidence="2" type="ORF">ASZ78_016791</name>
</gene>
<dbReference type="EMBL" id="MCFN01000184">
    <property type="protein sequence ID" value="OXB63069.1"/>
    <property type="molecule type" value="Genomic_DNA"/>
</dbReference>
<name>A0A226N730_CALSU</name>
<feature type="region of interest" description="Disordered" evidence="1">
    <location>
        <begin position="36"/>
        <end position="80"/>
    </location>
</feature>
<proteinExistence type="predicted"/>
<organism evidence="2 3">
    <name type="scientific">Callipepla squamata</name>
    <name type="common">Scaled quail</name>
    <dbReference type="NCBI Taxonomy" id="9009"/>
    <lineage>
        <taxon>Eukaryota</taxon>
        <taxon>Metazoa</taxon>
        <taxon>Chordata</taxon>
        <taxon>Craniata</taxon>
        <taxon>Vertebrata</taxon>
        <taxon>Euteleostomi</taxon>
        <taxon>Archelosauria</taxon>
        <taxon>Archosauria</taxon>
        <taxon>Dinosauria</taxon>
        <taxon>Saurischia</taxon>
        <taxon>Theropoda</taxon>
        <taxon>Coelurosauria</taxon>
        <taxon>Aves</taxon>
        <taxon>Neognathae</taxon>
        <taxon>Galloanserae</taxon>
        <taxon>Galliformes</taxon>
        <taxon>Odontophoridae</taxon>
        <taxon>Callipepla</taxon>
    </lineage>
</organism>
<evidence type="ECO:0000313" key="3">
    <source>
        <dbReference type="Proteomes" id="UP000198323"/>
    </source>
</evidence>
<accession>A0A226N730</accession>
<protein>
    <submittedName>
        <fullName evidence="2">Uncharacterized protein</fullName>
    </submittedName>
</protein>
<dbReference type="AlphaFoldDB" id="A0A226N730"/>
<sequence length="80" mass="9367">MIIHYLRTTLGDRLKLEEKLGTLSVSDTTVGSKQATFKLKKSEHQKKQQEAEKQHRQERKALRRSASHLKSKGGRRQRFH</sequence>
<dbReference type="Proteomes" id="UP000198323">
    <property type="component" value="Unassembled WGS sequence"/>
</dbReference>
<dbReference type="STRING" id="9009.A0A226N730"/>
<evidence type="ECO:0000313" key="2">
    <source>
        <dbReference type="EMBL" id="OXB63069.1"/>
    </source>
</evidence>
<feature type="compositionally biased region" description="Basic residues" evidence="1">
    <location>
        <begin position="56"/>
        <end position="80"/>
    </location>
</feature>
<reference evidence="2 3" key="1">
    <citation type="submission" date="2016-07" db="EMBL/GenBank/DDBJ databases">
        <title>Disparate Historic Effective Population Sizes Predicted by Modern Levels of Genome Diversity for the Scaled Quail (Callipepla squamata) and the Northern Bobwhite (Colinus virginianus): Inferences from First and Second Generation Draft Genome Assemblies for Sympatric New World Quail.</title>
        <authorList>
            <person name="Oldeschulte D.L."/>
            <person name="Halley Y.A."/>
            <person name="Bhattarai E.K."/>
            <person name="Brashear W.A."/>
            <person name="Hill J."/>
            <person name="Metz R.P."/>
            <person name="Johnson C.D."/>
            <person name="Rollins D."/>
            <person name="Peterson M.J."/>
            <person name="Bickhart D.M."/>
            <person name="Decker J.E."/>
            <person name="Seabury C.M."/>
        </authorList>
    </citation>
    <scope>NUCLEOTIDE SEQUENCE [LARGE SCALE GENOMIC DNA]</scope>
    <source>
        <strain evidence="2 3">Texas</strain>
        <tissue evidence="2">Leg muscle</tissue>
    </source>
</reference>
<feature type="compositionally biased region" description="Basic and acidic residues" evidence="1">
    <location>
        <begin position="40"/>
        <end position="55"/>
    </location>
</feature>
<keyword evidence="3" id="KW-1185">Reference proteome</keyword>